<dbReference type="OrthoDB" id="9762834at2"/>
<accession>A0A4R1C009</accession>
<dbReference type="EMBL" id="SJZJ01000019">
    <property type="protein sequence ID" value="TCJ23046.1"/>
    <property type="molecule type" value="Genomic_DNA"/>
</dbReference>
<keyword evidence="2" id="KW-1185">Reference proteome</keyword>
<evidence type="ECO:0000313" key="1">
    <source>
        <dbReference type="EMBL" id="TCJ23046.1"/>
    </source>
</evidence>
<dbReference type="RefSeq" id="WP_131584382.1">
    <property type="nucleotide sequence ID" value="NZ_SJZJ01000019.1"/>
</dbReference>
<organism evidence="1 2">
    <name type="scientific">Nocardioides jejuensis</name>
    <dbReference type="NCBI Taxonomy" id="2502782"/>
    <lineage>
        <taxon>Bacteria</taxon>
        <taxon>Bacillati</taxon>
        <taxon>Actinomycetota</taxon>
        <taxon>Actinomycetes</taxon>
        <taxon>Propionibacteriales</taxon>
        <taxon>Nocardioidaceae</taxon>
        <taxon>Nocardioides</taxon>
    </lineage>
</organism>
<sequence length="59" mass="6749">MSDYKYPTTDRGWRGLMEHNVPRKGRSRAPRPISVKPPKCNTCGYWLAPAFDHTACKKA</sequence>
<protein>
    <submittedName>
        <fullName evidence="1">Uncharacterized protein</fullName>
    </submittedName>
</protein>
<reference evidence="1 2" key="1">
    <citation type="submission" date="2019-03" db="EMBL/GenBank/DDBJ databases">
        <authorList>
            <person name="Kim M.K.M."/>
        </authorList>
    </citation>
    <scope>NUCLEOTIDE SEQUENCE [LARGE SCALE GENOMIC DNA]</scope>
    <source>
        <strain evidence="1 2">18JY15-6</strain>
    </source>
</reference>
<dbReference type="Proteomes" id="UP000295453">
    <property type="component" value="Unassembled WGS sequence"/>
</dbReference>
<name>A0A4R1C009_9ACTN</name>
<gene>
    <name evidence="1" type="ORF">EPD65_11835</name>
</gene>
<proteinExistence type="predicted"/>
<comment type="caution">
    <text evidence="1">The sequence shown here is derived from an EMBL/GenBank/DDBJ whole genome shotgun (WGS) entry which is preliminary data.</text>
</comment>
<evidence type="ECO:0000313" key="2">
    <source>
        <dbReference type="Proteomes" id="UP000295453"/>
    </source>
</evidence>
<dbReference type="AlphaFoldDB" id="A0A4R1C009"/>